<dbReference type="GO" id="GO:0043103">
    <property type="term" value="P:hypoxanthine salvage"/>
    <property type="evidence" value="ECO:0007669"/>
    <property type="project" value="TreeGrafter"/>
</dbReference>
<gene>
    <name evidence="9" type="ORF">BKA03_002350</name>
</gene>
<dbReference type="PANTHER" id="PTHR11409">
    <property type="entry name" value="ADENOSINE DEAMINASE"/>
    <property type="match status" value="1"/>
</dbReference>
<comment type="caution">
    <text evidence="9">The sequence shown here is derived from an EMBL/GenBank/DDBJ whole genome shotgun (WGS) entry which is preliminary data.</text>
</comment>
<proteinExistence type="inferred from homology"/>
<keyword evidence="5 9" id="KW-0378">Hydrolase</keyword>
<dbReference type="SUPFAM" id="SSF51556">
    <property type="entry name" value="Metallo-dependent hydrolases"/>
    <property type="match status" value="1"/>
</dbReference>
<dbReference type="Pfam" id="PF00962">
    <property type="entry name" value="A_deaminase"/>
    <property type="match status" value="1"/>
</dbReference>
<feature type="domain" description="Adenosine deaminase" evidence="8">
    <location>
        <begin position="12"/>
        <end position="350"/>
    </location>
</feature>
<dbReference type="InterPro" id="IPR006330">
    <property type="entry name" value="Ado/ade_deaminase"/>
</dbReference>
<evidence type="ECO:0000313" key="9">
    <source>
        <dbReference type="EMBL" id="NYI42231.1"/>
    </source>
</evidence>
<dbReference type="NCBIfam" id="TIGR01430">
    <property type="entry name" value="aden_deam"/>
    <property type="match status" value="1"/>
</dbReference>
<reference evidence="9 10" key="1">
    <citation type="submission" date="2020-07" db="EMBL/GenBank/DDBJ databases">
        <title>Sequencing the genomes of 1000 actinobacteria strains.</title>
        <authorList>
            <person name="Klenk H.-P."/>
        </authorList>
    </citation>
    <scope>NUCLEOTIDE SEQUENCE [LARGE SCALE GENOMIC DNA]</scope>
    <source>
        <strain evidence="9 10">DSM 19970</strain>
    </source>
</reference>
<evidence type="ECO:0000313" key="10">
    <source>
        <dbReference type="Proteomes" id="UP000547973"/>
    </source>
</evidence>
<dbReference type="PANTHER" id="PTHR11409:SF43">
    <property type="entry name" value="ADENOSINE DEAMINASE"/>
    <property type="match status" value="1"/>
</dbReference>
<dbReference type="EC" id="3.5.4.4" evidence="3"/>
<dbReference type="GO" id="GO:0004000">
    <property type="term" value="F:adenosine deaminase activity"/>
    <property type="evidence" value="ECO:0007669"/>
    <property type="project" value="TreeGrafter"/>
</dbReference>
<protein>
    <recommendedName>
        <fullName evidence="3">adenosine deaminase</fullName>
        <ecNumber evidence="3">3.5.4.4</ecNumber>
    </recommendedName>
</protein>
<keyword evidence="7" id="KW-0546">Nucleotide metabolism</keyword>
<evidence type="ECO:0000256" key="6">
    <source>
        <dbReference type="ARBA" id="ARBA00022833"/>
    </source>
</evidence>
<evidence type="ECO:0000256" key="4">
    <source>
        <dbReference type="ARBA" id="ARBA00022723"/>
    </source>
</evidence>
<dbReference type="RefSeq" id="WP_062074094.1">
    <property type="nucleotide sequence ID" value="NZ_BBRC01000002.1"/>
</dbReference>
<dbReference type="GO" id="GO:0009117">
    <property type="term" value="P:nucleotide metabolic process"/>
    <property type="evidence" value="ECO:0007669"/>
    <property type="project" value="UniProtKB-KW"/>
</dbReference>
<keyword evidence="10" id="KW-1185">Reference proteome</keyword>
<dbReference type="InterPro" id="IPR001365">
    <property type="entry name" value="A_deaminase_dom"/>
</dbReference>
<dbReference type="EMBL" id="JACBZO010000001">
    <property type="protein sequence ID" value="NYI42231.1"/>
    <property type="molecule type" value="Genomic_DNA"/>
</dbReference>
<dbReference type="Proteomes" id="UP000547973">
    <property type="component" value="Unassembled WGS sequence"/>
</dbReference>
<dbReference type="GO" id="GO:0046872">
    <property type="term" value="F:metal ion binding"/>
    <property type="evidence" value="ECO:0007669"/>
    <property type="project" value="UniProtKB-KW"/>
</dbReference>
<evidence type="ECO:0000256" key="5">
    <source>
        <dbReference type="ARBA" id="ARBA00022801"/>
    </source>
</evidence>
<dbReference type="Gene3D" id="3.20.20.140">
    <property type="entry name" value="Metal-dependent hydrolases"/>
    <property type="match status" value="1"/>
</dbReference>
<evidence type="ECO:0000256" key="7">
    <source>
        <dbReference type="ARBA" id="ARBA00023080"/>
    </source>
</evidence>
<dbReference type="NCBIfam" id="NF006847">
    <property type="entry name" value="PRK09358.1-2"/>
    <property type="match status" value="1"/>
</dbReference>
<evidence type="ECO:0000259" key="8">
    <source>
        <dbReference type="Pfam" id="PF00962"/>
    </source>
</evidence>
<dbReference type="GO" id="GO:0046103">
    <property type="term" value="P:inosine biosynthetic process"/>
    <property type="evidence" value="ECO:0007669"/>
    <property type="project" value="TreeGrafter"/>
</dbReference>
<name>A0A7Y9ZBQ3_9MICO</name>
<evidence type="ECO:0000256" key="2">
    <source>
        <dbReference type="ARBA" id="ARBA00006676"/>
    </source>
</evidence>
<dbReference type="GO" id="GO:0006154">
    <property type="term" value="P:adenosine catabolic process"/>
    <property type="evidence" value="ECO:0007669"/>
    <property type="project" value="TreeGrafter"/>
</dbReference>
<dbReference type="InterPro" id="IPR032466">
    <property type="entry name" value="Metal_Hydrolase"/>
</dbReference>
<dbReference type="AlphaFoldDB" id="A0A7Y9ZBQ3"/>
<accession>A0A7Y9ZBQ3</accession>
<dbReference type="FunFam" id="3.20.20.140:FF:000020">
    <property type="entry name" value="Adenosine deaminase"/>
    <property type="match status" value="1"/>
</dbReference>
<organism evidence="9 10">
    <name type="scientific">Demequina lutea</name>
    <dbReference type="NCBI Taxonomy" id="431489"/>
    <lineage>
        <taxon>Bacteria</taxon>
        <taxon>Bacillati</taxon>
        <taxon>Actinomycetota</taxon>
        <taxon>Actinomycetes</taxon>
        <taxon>Micrococcales</taxon>
        <taxon>Demequinaceae</taxon>
        <taxon>Demequina</taxon>
    </lineage>
</organism>
<keyword evidence="6" id="KW-0862">Zinc</keyword>
<dbReference type="GO" id="GO:0005829">
    <property type="term" value="C:cytosol"/>
    <property type="evidence" value="ECO:0007669"/>
    <property type="project" value="TreeGrafter"/>
</dbReference>
<comment type="cofactor">
    <cofactor evidence="1">
        <name>Zn(2+)</name>
        <dbReference type="ChEBI" id="CHEBI:29105"/>
    </cofactor>
</comment>
<sequence>MTLTAEEIRILPKIVLHDHLDGGLRPATLIELSAEIGHELPTTDPDALARDFAQNANSGSLVRYLEAFSHTAAVMQTAANLTRVAREAVVDLAADGVIYAELRYAPEQHLEGGLTLQEVVEAVQDGIKEGIAEAAEAGYGIRAAALLDAMRHLDRSFEIAELAIANRGRCCVGFDIAGPELGFPPSNHRAAFQLLRENLMPVTIHAGEADGAASVGEALGLGSARRLGHGVRIHEDIEGFGTDEEPVFGIIAQHALDEQIPLECCPTSNVQTGAATSIEDHPIHELRDLGFAVTINTDNRLVSGVSMSGEFAKLVEAGWTLEDLFEATLVAAWGAFLPYDERAELAERVVEGYES</sequence>
<comment type="similarity">
    <text evidence="2">Belongs to the metallo-dependent hydrolases superfamily. Adenosine and AMP deaminases family.</text>
</comment>
<dbReference type="OrthoDB" id="9779574at2"/>
<keyword evidence="4" id="KW-0479">Metal-binding</keyword>
<evidence type="ECO:0000256" key="1">
    <source>
        <dbReference type="ARBA" id="ARBA00001947"/>
    </source>
</evidence>
<evidence type="ECO:0000256" key="3">
    <source>
        <dbReference type="ARBA" id="ARBA00012784"/>
    </source>
</evidence>